<organism evidence="1 2">
    <name type="scientific">Mycena citricolor</name>
    <dbReference type="NCBI Taxonomy" id="2018698"/>
    <lineage>
        <taxon>Eukaryota</taxon>
        <taxon>Fungi</taxon>
        <taxon>Dikarya</taxon>
        <taxon>Basidiomycota</taxon>
        <taxon>Agaricomycotina</taxon>
        <taxon>Agaricomycetes</taxon>
        <taxon>Agaricomycetidae</taxon>
        <taxon>Agaricales</taxon>
        <taxon>Marasmiineae</taxon>
        <taxon>Mycenaceae</taxon>
        <taxon>Mycena</taxon>
    </lineage>
</organism>
<accession>A0AAD2HS22</accession>
<dbReference type="AlphaFoldDB" id="A0AAD2HS22"/>
<name>A0AAD2HS22_9AGAR</name>
<dbReference type="Proteomes" id="UP001295794">
    <property type="component" value="Unassembled WGS sequence"/>
</dbReference>
<evidence type="ECO:0000313" key="2">
    <source>
        <dbReference type="Proteomes" id="UP001295794"/>
    </source>
</evidence>
<reference evidence="1" key="1">
    <citation type="submission" date="2023-11" db="EMBL/GenBank/DDBJ databases">
        <authorList>
            <person name="De Vega J J."/>
            <person name="De Vega J J."/>
        </authorList>
    </citation>
    <scope>NUCLEOTIDE SEQUENCE</scope>
</reference>
<evidence type="ECO:0000313" key="1">
    <source>
        <dbReference type="EMBL" id="CAK5280665.1"/>
    </source>
</evidence>
<dbReference type="InterPro" id="IPR027417">
    <property type="entry name" value="P-loop_NTPase"/>
</dbReference>
<dbReference type="EMBL" id="CAVNYO010000440">
    <property type="protein sequence ID" value="CAK5280665.1"/>
    <property type="molecule type" value="Genomic_DNA"/>
</dbReference>
<gene>
    <name evidence="1" type="ORF">MYCIT1_LOCUS31238</name>
</gene>
<protein>
    <submittedName>
        <fullName evidence="1">Uncharacterized protein</fullName>
    </submittedName>
</protein>
<keyword evidence="2" id="KW-1185">Reference proteome</keyword>
<proteinExistence type="predicted"/>
<dbReference type="Gene3D" id="3.40.50.300">
    <property type="entry name" value="P-loop containing nucleotide triphosphate hydrolases"/>
    <property type="match status" value="1"/>
</dbReference>
<feature type="non-terminal residue" evidence="1">
    <location>
        <position position="1"/>
    </location>
</feature>
<dbReference type="SUPFAM" id="SSF52540">
    <property type="entry name" value="P-loop containing nucleoside triphosphate hydrolases"/>
    <property type="match status" value="1"/>
</dbReference>
<comment type="caution">
    <text evidence="1">The sequence shown here is derived from an EMBL/GenBank/DDBJ whole genome shotgun (WGS) entry which is preliminary data.</text>
</comment>
<sequence>MQDDHNANVKQEDTGQDAILDCEILEFVVESGQDLWGFLEQLNAVPQEQLSVWERHAEKMQRLKIPSYRYGLVGKTGSGKSTLANCLLDADILPSSAA</sequence>